<dbReference type="Proteomes" id="UP000681967">
    <property type="component" value="Unassembled WGS sequence"/>
</dbReference>
<evidence type="ECO:0000313" key="2">
    <source>
        <dbReference type="EMBL" id="CAF5228970.1"/>
    </source>
</evidence>
<dbReference type="PANTHER" id="PTHR46579">
    <property type="entry name" value="F5/8 TYPE C DOMAIN-CONTAINING PROTEIN-RELATED"/>
    <property type="match status" value="1"/>
</dbReference>
<comment type="caution">
    <text evidence="1">The sequence shown here is derived from an EMBL/GenBank/DDBJ whole genome shotgun (WGS) entry which is preliminary data.</text>
</comment>
<organism evidence="1 3">
    <name type="scientific">Rotaria magnacalcarata</name>
    <dbReference type="NCBI Taxonomy" id="392030"/>
    <lineage>
        <taxon>Eukaryota</taxon>
        <taxon>Metazoa</taxon>
        <taxon>Spiralia</taxon>
        <taxon>Gnathifera</taxon>
        <taxon>Rotifera</taxon>
        <taxon>Eurotatoria</taxon>
        <taxon>Bdelloidea</taxon>
        <taxon>Philodinida</taxon>
        <taxon>Philodinidae</taxon>
        <taxon>Rotaria</taxon>
    </lineage>
</organism>
<evidence type="ECO:0000313" key="1">
    <source>
        <dbReference type="EMBL" id="CAF5168507.1"/>
    </source>
</evidence>
<evidence type="ECO:0000313" key="3">
    <source>
        <dbReference type="Proteomes" id="UP000681967"/>
    </source>
</evidence>
<reference evidence="1" key="1">
    <citation type="submission" date="2021-02" db="EMBL/GenBank/DDBJ databases">
        <authorList>
            <person name="Nowell W R."/>
        </authorList>
    </citation>
    <scope>NUCLEOTIDE SEQUENCE</scope>
</reference>
<dbReference type="EMBL" id="CAJOBJ010385853">
    <property type="protein sequence ID" value="CAF5228970.1"/>
    <property type="molecule type" value="Genomic_DNA"/>
</dbReference>
<dbReference type="EMBL" id="CAJOBH010276934">
    <property type="protein sequence ID" value="CAF5168507.1"/>
    <property type="molecule type" value="Genomic_DNA"/>
</dbReference>
<accession>A0A8S3GRY4</accession>
<sequence length="90" mass="10433">MHIGENKEISKEKLDEMHLLLQYHVHQFKVLYGNRHVVNTVHSLIHFGETVRDYGPLQGYSTFNYESILGAITSTVNGTKNEEKEIYNNL</sequence>
<dbReference type="Proteomes" id="UP000681720">
    <property type="component" value="Unassembled WGS sequence"/>
</dbReference>
<dbReference type="AlphaFoldDB" id="A0A8S3GRY4"/>
<name>A0A8S3GRY4_9BILA</name>
<dbReference type="PANTHER" id="PTHR46579:SF1">
    <property type="entry name" value="F5_8 TYPE C DOMAIN-CONTAINING PROTEIN"/>
    <property type="match status" value="1"/>
</dbReference>
<protein>
    <submittedName>
        <fullName evidence="1">Uncharacterized protein</fullName>
    </submittedName>
</protein>
<feature type="non-terminal residue" evidence="1">
    <location>
        <position position="1"/>
    </location>
</feature>
<gene>
    <name evidence="1" type="ORF">BYL167_LOCUS76647</name>
    <name evidence="2" type="ORF">GIL414_LOCUS88442</name>
</gene>
<proteinExistence type="predicted"/>